<evidence type="ECO:0000256" key="6">
    <source>
        <dbReference type="ARBA" id="ARBA00023136"/>
    </source>
</evidence>
<accession>A0A0N1HJT9</accession>
<dbReference type="OrthoDB" id="1716531at2759"/>
<dbReference type="InterPro" id="IPR007599">
    <property type="entry name" value="DER1"/>
</dbReference>
<dbReference type="Pfam" id="PF04511">
    <property type="entry name" value="DER1"/>
    <property type="match status" value="1"/>
</dbReference>
<comment type="subcellular location">
    <subcellularLocation>
        <location evidence="1 7">Endoplasmic reticulum membrane</location>
        <topology evidence="1 7">Multi-pass membrane protein</topology>
    </subcellularLocation>
</comment>
<dbReference type="STRING" id="1664694.A0A0N1HJT9"/>
<evidence type="ECO:0000313" key="9">
    <source>
        <dbReference type="Proteomes" id="UP000038010"/>
    </source>
</evidence>
<dbReference type="SUPFAM" id="SSF144091">
    <property type="entry name" value="Rhomboid-like"/>
    <property type="match status" value="1"/>
</dbReference>
<keyword evidence="4 7" id="KW-0256">Endoplasmic reticulum</keyword>
<dbReference type="VEuPathDB" id="FungiDB:AB675_11071"/>
<dbReference type="AlphaFoldDB" id="A0A0N1HJT9"/>
<proteinExistence type="inferred from homology"/>
<protein>
    <recommendedName>
        <fullName evidence="7">Derlin</fullName>
    </recommendedName>
</protein>
<dbReference type="GO" id="GO:0006950">
    <property type="term" value="P:response to stress"/>
    <property type="evidence" value="ECO:0007669"/>
    <property type="project" value="UniProtKB-ARBA"/>
</dbReference>
<organism evidence="8 9">
    <name type="scientific">Cyphellophora attinorum</name>
    <dbReference type="NCBI Taxonomy" id="1664694"/>
    <lineage>
        <taxon>Eukaryota</taxon>
        <taxon>Fungi</taxon>
        <taxon>Dikarya</taxon>
        <taxon>Ascomycota</taxon>
        <taxon>Pezizomycotina</taxon>
        <taxon>Eurotiomycetes</taxon>
        <taxon>Chaetothyriomycetidae</taxon>
        <taxon>Chaetothyriales</taxon>
        <taxon>Cyphellophoraceae</taxon>
        <taxon>Cyphellophora</taxon>
    </lineage>
</organism>
<evidence type="ECO:0000256" key="4">
    <source>
        <dbReference type="ARBA" id="ARBA00022824"/>
    </source>
</evidence>
<keyword evidence="9" id="KW-1185">Reference proteome</keyword>
<name>A0A0N1HJT9_9EURO</name>
<dbReference type="RefSeq" id="XP_017994266.1">
    <property type="nucleotide sequence ID" value="XM_018139886.1"/>
</dbReference>
<evidence type="ECO:0000256" key="5">
    <source>
        <dbReference type="ARBA" id="ARBA00022989"/>
    </source>
</evidence>
<keyword evidence="5 7" id="KW-1133">Transmembrane helix</keyword>
<gene>
    <name evidence="8" type="ORF">AB675_11071</name>
</gene>
<feature type="transmembrane region" description="Helical" evidence="7">
    <location>
        <begin position="63"/>
        <end position="86"/>
    </location>
</feature>
<evidence type="ECO:0000313" key="8">
    <source>
        <dbReference type="EMBL" id="KPI34303.1"/>
    </source>
</evidence>
<feature type="transmembrane region" description="Helical" evidence="7">
    <location>
        <begin position="123"/>
        <end position="143"/>
    </location>
</feature>
<dbReference type="Proteomes" id="UP000038010">
    <property type="component" value="Unassembled WGS sequence"/>
</dbReference>
<evidence type="ECO:0000256" key="1">
    <source>
        <dbReference type="ARBA" id="ARBA00004477"/>
    </source>
</evidence>
<comment type="caution">
    <text evidence="8">The sequence shown here is derived from an EMBL/GenBank/DDBJ whole genome shotgun (WGS) entry which is preliminary data.</text>
</comment>
<comment type="similarity">
    <text evidence="2 7">Belongs to the derlin family.</text>
</comment>
<dbReference type="EMBL" id="LFJN01000069">
    <property type="protein sequence ID" value="KPI34303.1"/>
    <property type="molecule type" value="Genomic_DNA"/>
</dbReference>
<reference evidence="8 9" key="1">
    <citation type="submission" date="2015-06" db="EMBL/GenBank/DDBJ databases">
        <title>Draft genome of the ant-associated black yeast Phialophora attae CBS 131958.</title>
        <authorList>
            <person name="Moreno L.F."/>
            <person name="Stielow B.J."/>
            <person name="de Hoog S."/>
            <person name="Vicente V.A."/>
            <person name="Weiss V.A."/>
            <person name="de Vries M."/>
            <person name="Cruz L.M."/>
            <person name="Souza E.M."/>
        </authorList>
    </citation>
    <scope>NUCLEOTIDE SEQUENCE [LARGE SCALE GENOMIC DNA]</scope>
    <source>
        <strain evidence="8 9">CBS 131958</strain>
    </source>
</reference>
<comment type="function">
    <text evidence="7">May be involved in the degradation of misfolded endoplasmic reticulum (ER) luminal proteins.</text>
</comment>
<dbReference type="PANTHER" id="PTHR11009">
    <property type="entry name" value="DER1-LIKE PROTEIN, DERLIN"/>
    <property type="match status" value="1"/>
</dbReference>
<evidence type="ECO:0000256" key="2">
    <source>
        <dbReference type="ARBA" id="ARBA00008917"/>
    </source>
</evidence>
<keyword evidence="3 7" id="KW-0812">Transmembrane</keyword>
<dbReference type="InterPro" id="IPR035952">
    <property type="entry name" value="Rhomboid-like_sf"/>
</dbReference>
<evidence type="ECO:0000256" key="3">
    <source>
        <dbReference type="ARBA" id="ARBA00022692"/>
    </source>
</evidence>
<feature type="transmembrane region" description="Helical" evidence="7">
    <location>
        <begin position="155"/>
        <end position="177"/>
    </location>
</feature>
<dbReference type="GO" id="GO:0005789">
    <property type="term" value="C:endoplasmic reticulum membrane"/>
    <property type="evidence" value="ECO:0007669"/>
    <property type="project" value="UniProtKB-SubCell"/>
</dbReference>
<dbReference type="GeneID" id="28731766"/>
<evidence type="ECO:0000256" key="7">
    <source>
        <dbReference type="RuleBase" id="RU363059"/>
    </source>
</evidence>
<sequence length="255" mass="28892">MADFLNNGQLGQLPIEQWFFETPPCTRYWTTATVITSILVQCKFINPFQLFYTFRAVYYKSQYWRLLTTFVYLGPPSLDLVFHVFFMTRYSRLLESSSSSTATFSWLLLYATTALLLLTSLPWISYFQIGFLGTSLSSTLVYIWSRRNPETRLSLMGLMVFTAPYLPWVLMGFSLFMHGQIPKDEILGVCVGHVYYFLADVWPGIYQGSRPMDPPAWWIRLWDGQQRGAGTGARGVEGDVQAAVAAAGGGGMRPG</sequence>
<keyword evidence="6 7" id="KW-0472">Membrane</keyword>
<feature type="transmembrane region" description="Helical" evidence="7">
    <location>
        <begin position="98"/>
        <end position="117"/>
    </location>
</feature>